<feature type="domain" description="Glycosyltransferase subfamily 4-like N-terminal" evidence="2">
    <location>
        <begin position="52"/>
        <end position="176"/>
    </location>
</feature>
<dbReference type="PANTHER" id="PTHR45947">
    <property type="entry name" value="SULFOQUINOVOSYL TRANSFERASE SQD2"/>
    <property type="match status" value="1"/>
</dbReference>
<dbReference type="AlphaFoldDB" id="A0A934RSH5"/>
<proteinExistence type="predicted"/>
<dbReference type="Pfam" id="PF13439">
    <property type="entry name" value="Glyco_transf_4"/>
    <property type="match status" value="1"/>
</dbReference>
<sequence length="372" mass="41699">MGILTETFIKRYAQELQPEGLVTLGRLQEINGWEGPDGKTTILEKSVSPRERIEHVILRKLNRLRFRPYLWSDERRFRQSCRSLFKEHEITTVFSQYLHTGIHMDPICKELGLRHVVRGHGYDITQIPKSKWGQRNYHLLSEIDCLVVPTPYQSERLGELGISQERIHAIPYGVELPDSASLKRAEAGDEVVRCLSVGRFTPKKAPEKTLRAFIAAAAENARLSLTMIGDGPLFGECKELAERSAVRDRISLLGARPNADVKKLMASADLFLQHSITPDNGDQEGAPVAIMEAMAFGLPVVSTRHSGIPYQVDEEVTGLLVDEGDISGMSRAISELAADKKRRKEFGVAGRAKAEAQFTWKAEKESILKLCR</sequence>
<keyword evidence="4" id="KW-1185">Reference proteome</keyword>
<comment type="caution">
    <text evidence="3">The sequence shown here is derived from an EMBL/GenBank/DDBJ whole genome shotgun (WGS) entry which is preliminary data.</text>
</comment>
<dbReference type="CDD" id="cd03801">
    <property type="entry name" value="GT4_PimA-like"/>
    <property type="match status" value="1"/>
</dbReference>
<evidence type="ECO:0000313" key="4">
    <source>
        <dbReference type="Proteomes" id="UP000604083"/>
    </source>
</evidence>
<accession>A0A934RSH5</accession>
<organism evidence="3 4">
    <name type="scientific">Roseibacillus ishigakijimensis</name>
    <dbReference type="NCBI Taxonomy" id="454146"/>
    <lineage>
        <taxon>Bacteria</taxon>
        <taxon>Pseudomonadati</taxon>
        <taxon>Verrucomicrobiota</taxon>
        <taxon>Verrucomicrobiia</taxon>
        <taxon>Verrucomicrobiales</taxon>
        <taxon>Verrucomicrobiaceae</taxon>
        <taxon>Roseibacillus</taxon>
    </lineage>
</organism>
<feature type="domain" description="Glycosyl transferase family 1" evidence="1">
    <location>
        <begin position="194"/>
        <end position="351"/>
    </location>
</feature>
<gene>
    <name evidence="3" type="ORF">JIN78_05010</name>
</gene>
<dbReference type="InterPro" id="IPR028098">
    <property type="entry name" value="Glyco_trans_4-like_N"/>
</dbReference>
<evidence type="ECO:0000259" key="2">
    <source>
        <dbReference type="Pfam" id="PF13439"/>
    </source>
</evidence>
<dbReference type="SUPFAM" id="SSF53756">
    <property type="entry name" value="UDP-Glycosyltransferase/glycogen phosphorylase"/>
    <property type="match status" value="1"/>
</dbReference>
<dbReference type="PANTHER" id="PTHR45947:SF3">
    <property type="entry name" value="SULFOQUINOVOSYL TRANSFERASE SQD2"/>
    <property type="match status" value="1"/>
</dbReference>
<dbReference type="InterPro" id="IPR050194">
    <property type="entry name" value="Glycosyltransferase_grp1"/>
</dbReference>
<name>A0A934RSH5_9BACT</name>
<dbReference type="InterPro" id="IPR001296">
    <property type="entry name" value="Glyco_trans_1"/>
</dbReference>
<reference evidence="3" key="1">
    <citation type="submission" date="2021-01" db="EMBL/GenBank/DDBJ databases">
        <title>Modified the classification status of verrucomicrobia.</title>
        <authorList>
            <person name="Feng X."/>
        </authorList>
    </citation>
    <scope>NUCLEOTIDE SEQUENCE</scope>
    <source>
        <strain evidence="3">KCTC 12986</strain>
    </source>
</reference>
<dbReference type="Pfam" id="PF00534">
    <property type="entry name" value="Glycos_transf_1"/>
    <property type="match status" value="1"/>
</dbReference>
<dbReference type="Proteomes" id="UP000604083">
    <property type="component" value="Unassembled WGS sequence"/>
</dbReference>
<evidence type="ECO:0000259" key="1">
    <source>
        <dbReference type="Pfam" id="PF00534"/>
    </source>
</evidence>
<dbReference type="Gene3D" id="3.40.50.2000">
    <property type="entry name" value="Glycogen Phosphorylase B"/>
    <property type="match status" value="2"/>
</dbReference>
<evidence type="ECO:0000313" key="3">
    <source>
        <dbReference type="EMBL" id="MBK1833415.1"/>
    </source>
</evidence>
<protein>
    <submittedName>
        <fullName evidence="3">Glycosyltransferase family 4 protein</fullName>
    </submittedName>
</protein>
<dbReference type="EMBL" id="JAENIO010000008">
    <property type="protein sequence ID" value="MBK1833415.1"/>
    <property type="molecule type" value="Genomic_DNA"/>
</dbReference>
<dbReference type="GO" id="GO:0016757">
    <property type="term" value="F:glycosyltransferase activity"/>
    <property type="evidence" value="ECO:0007669"/>
    <property type="project" value="InterPro"/>
</dbReference>
<dbReference type="RefSeq" id="WP_200390849.1">
    <property type="nucleotide sequence ID" value="NZ_JAENIO010000008.1"/>
</dbReference>